<dbReference type="NCBIfam" id="TIGR02541">
    <property type="entry name" value="flagell_FlgJ"/>
    <property type="match status" value="1"/>
</dbReference>
<protein>
    <recommendedName>
        <fullName evidence="5">Peptidoglycan hydrolase FlgJ</fullName>
    </recommendedName>
    <alternativeName>
        <fullName evidence="11">Muramidase FlgJ</fullName>
    </alternativeName>
</protein>
<keyword evidence="6" id="KW-0574">Periplasm</keyword>
<dbReference type="GO" id="GO:0016798">
    <property type="term" value="F:hydrolase activity, acting on glycosyl bonds"/>
    <property type="evidence" value="ECO:0007669"/>
    <property type="project" value="UniProtKB-KW"/>
</dbReference>
<dbReference type="PRINTS" id="PR01002">
    <property type="entry name" value="FLGFLGJ"/>
</dbReference>
<evidence type="ECO:0000256" key="11">
    <source>
        <dbReference type="ARBA" id="ARBA00030835"/>
    </source>
</evidence>
<keyword evidence="14" id="KW-1185">Reference proteome</keyword>
<dbReference type="InterPro" id="IPR002901">
    <property type="entry name" value="MGlyc_endo_b_GlcNAc-like_dom"/>
</dbReference>
<dbReference type="InterPro" id="IPR013377">
    <property type="entry name" value="FlgJ"/>
</dbReference>
<gene>
    <name evidence="13" type="ORF">BV494_07360</name>
</gene>
<dbReference type="Pfam" id="PF10135">
    <property type="entry name" value="Rod-binding"/>
    <property type="match status" value="1"/>
</dbReference>
<dbReference type="SMART" id="SM00047">
    <property type="entry name" value="LYZ2"/>
    <property type="match status" value="1"/>
</dbReference>
<evidence type="ECO:0000256" key="4">
    <source>
        <dbReference type="ARBA" id="ARBA00007974"/>
    </source>
</evidence>
<reference evidence="14" key="1">
    <citation type="submission" date="2017-01" db="EMBL/GenBank/DDBJ databases">
        <title>Genome sequence of Rouxiella sp. ERMR1:05.</title>
        <authorList>
            <person name="Kumar R."/>
            <person name="Singh D."/>
            <person name="Kumar S."/>
        </authorList>
    </citation>
    <scope>NUCLEOTIDE SEQUENCE [LARGE SCALE GENOMIC DNA]</scope>
    <source>
        <strain evidence="14">ERMR1:05</strain>
    </source>
</reference>
<dbReference type="Gene3D" id="1.10.530.10">
    <property type="match status" value="1"/>
</dbReference>
<evidence type="ECO:0000256" key="9">
    <source>
        <dbReference type="ARBA" id="ARBA00023295"/>
    </source>
</evidence>
<dbReference type="GO" id="GO:0042597">
    <property type="term" value="C:periplasmic space"/>
    <property type="evidence" value="ECO:0007669"/>
    <property type="project" value="UniProtKB-SubCell"/>
</dbReference>
<dbReference type="GO" id="GO:0071973">
    <property type="term" value="P:bacterial-type flagellum-dependent cell motility"/>
    <property type="evidence" value="ECO:0007669"/>
    <property type="project" value="TreeGrafter"/>
</dbReference>
<evidence type="ECO:0000313" key="13">
    <source>
        <dbReference type="EMBL" id="AVF34763.1"/>
    </source>
</evidence>
<dbReference type="Gene3D" id="2.10.70.40">
    <property type="entry name" value="peptidoglycan hydrolase"/>
    <property type="match status" value="1"/>
</dbReference>
<organism evidence="13 14">
    <name type="scientific">Rahnella sikkimica</name>
    <dbReference type="NCBI Taxonomy" id="1805933"/>
    <lineage>
        <taxon>Bacteria</taxon>
        <taxon>Pseudomonadati</taxon>
        <taxon>Pseudomonadota</taxon>
        <taxon>Gammaproteobacteria</taxon>
        <taxon>Enterobacterales</taxon>
        <taxon>Yersiniaceae</taxon>
        <taxon>Rahnella</taxon>
    </lineage>
</organism>
<evidence type="ECO:0000256" key="8">
    <source>
        <dbReference type="ARBA" id="ARBA00022801"/>
    </source>
</evidence>
<dbReference type="InterPro" id="IPR019301">
    <property type="entry name" value="Flagellar_prot_FlgJ_N"/>
</dbReference>
<keyword evidence="9" id="KW-0326">Glycosidase</keyword>
<comment type="similarity">
    <text evidence="4">In the C-terminal section; belongs to the glycosyl hydrolase 73 family.</text>
</comment>
<dbReference type="RefSeq" id="WP_104922281.1">
    <property type="nucleotide sequence ID" value="NZ_CP019062.1"/>
</dbReference>
<keyword evidence="13" id="KW-0282">Flagellum</keyword>
<accession>A0A2L1UPA5</accession>
<dbReference type="EMBL" id="CP019062">
    <property type="protein sequence ID" value="AVF34763.1"/>
    <property type="molecule type" value="Genomic_DNA"/>
</dbReference>
<evidence type="ECO:0000313" key="14">
    <source>
        <dbReference type="Proteomes" id="UP000239197"/>
    </source>
</evidence>
<evidence type="ECO:0000256" key="2">
    <source>
        <dbReference type="ARBA" id="ARBA00004418"/>
    </source>
</evidence>
<comment type="subcellular location">
    <subcellularLocation>
        <location evidence="2">Periplasm</location>
    </subcellularLocation>
</comment>
<keyword evidence="13" id="KW-0966">Cell projection</keyword>
<dbReference type="InterPro" id="IPR051056">
    <property type="entry name" value="Glycosyl_Hydrolase_73"/>
</dbReference>
<dbReference type="GO" id="GO:0044780">
    <property type="term" value="P:bacterial-type flagellum assembly"/>
    <property type="evidence" value="ECO:0007669"/>
    <property type="project" value="InterPro"/>
</dbReference>
<evidence type="ECO:0000256" key="1">
    <source>
        <dbReference type="ARBA" id="ARBA00002954"/>
    </source>
</evidence>
<dbReference type="PANTHER" id="PTHR33308:SF9">
    <property type="entry name" value="PEPTIDOGLYCAN HYDROLASE FLGJ"/>
    <property type="match status" value="1"/>
</dbReference>
<keyword evidence="7" id="KW-1005">Bacterial flagellum biogenesis</keyword>
<comment type="similarity">
    <text evidence="3">In the N-terminal section; belongs to the FlgJ family.</text>
</comment>
<dbReference type="PANTHER" id="PTHR33308">
    <property type="entry name" value="PEPTIDOGLYCAN HYDROLASE FLGJ"/>
    <property type="match status" value="1"/>
</dbReference>
<keyword evidence="8" id="KW-0378">Hydrolase</keyword>
<evidence type="ECO:0000256" key="3">
    <source>
        <dbReference type="ARBA" id="ARBA00006880"/>
    </source>
</evidence>
<evidence type="ECO:0000256" key="7">
    <source>
        <dbReference type="ARBA" id="ARBA00022795"/>
    </source>
</evidence>
<proteinExistence type="inferred from homology"/>
<dbReference type="KEGG" id="rox:BV494_07360"/>
<feature type="domain" description="Mannosyl-glycoprotein endo-beta-N-acetylglucosamidase-like" evidence="12">
    <location>
        <begin position="146"/>
        <end position="315"/>
    </location>
</feature>
<dbReference type="GO" id="GO:0071555">
    <property type="term" value="P:cell wall organization"/>
    <property type="evidence" value="ECO:0007669"/>
    <property type="project" value="UniProtKB-KW"/>
</dbReference>
<keyword evidence="10" id="KW-0961">Cell wall biogenesis/degradation</keyword>
<evidence type="ECO:0000256" key="5">
    <source>
        <dbReference type="ARBA" id="ARBA00013433"/>
    </source>
</evidence>
<dbReference type="AlphaFoldDB" id="A0A2L1UPA5"/>
<dbReference type="OrthoDB" id="289937at2"/>
<dbReference type="Proteomes" id="UP000239197">
    <property type="component" value="Chromosome"/>
</dbReference>
<name>A0A2L1UPA5_9GAMM</name>
<dbReference type="Pfam" id="PF01832">
    <property type="entry name" value="Glucosaminidase"/>
    <property type="match status" value="1"/>
</dbReference>
<evidence type="ECO:0000256" key="6">
    <source>
        <dbReference type="ARBA" id="ARBA00022764"/>
    </source>
</evidence>
<evidence type="ECO:0000259" key="12">
    <source>
        <dbReference type="SMART" id="SM00047"/>
    </source>
</evidence>
<comment type="function">
    <text evidence="1">Flagellum-specific muramidase which hydrolyzes the peptidoglycan layer to assemble the rod structure in the periplasmic space.</text>
</comment>
<keyword evidence="13" id="KW-0969">Cilium</keyword>
<dbReference type="GO" id="GO:0004040">
    <property type="term" value="F:amidase activity"/>
    <property type="evidence" value="ECO:0007669"/>
    <property type="project" value="InterPro"/>
</dbReference>
<dbReference type="FunFam" id="2.10.70.40:FF:000001">
    <property type="entry name" value="Flagellar assembly peptidoglycan hydrolase FlgJ"/>
    <property type="match status" value="1"/>
</dbReference>
<evidence type="ECO:0000256" key="10">
    <source>
        <dbReference type="ARBA" id="ARBA00023316"/>
    </source>
</evidence>
<sequence>MSDLMSMSGSFDPQGAAYDTNSLNKLKRDVSQDPQAHIKEVAKQFEGVFVQMMLKSMRQALPQGGILDNQSTKLYTSMYDQQIAQDMSDKGLGMADMMVEQLTGGTKQPSELAGTTPMALDGEVLKTMPIQAMEQYLRKVIPTAPDRTTGGAPLPVDSGQFVSSLSIPAQVASKDSGISHQLIVAQAALESGWGQREIPTADGKRSYNLFGIKAGSSWDGPTTNITTTEYTNGVAKKVQASFRVYGSYVEAISDYIKLLTNNPRYAQVASANTPEQAAHALQRAGYATDPNYAEKLVSVIQKIKGAGEQAVKAYSHDLKDIF</sequence>